<keyword evidence="4" id="KW-1185">Reference proteome</keyword>
<organism evidence="3 4">
    <name type="scientific">Acipenser ruthenus</name>
    <name type="common">Sterlet sturgeon</name>
    <dbReference type="NCBI Taxonomy" id="7906"/>
    <lineage>
        <taxon>Eukaryota</taxon>
        <taxon>Metazoa</taxon>
        <taxon>Chordata</taxon>
        <taxon>Craniata</taxon>
        <taxon>Vertebrata</taxon>
        <taxon>Euteleostomi</taxon>
        <taxon>Actinopterygii</taxon>
        <taxon>Chondrostei</taxon>
        <taxon>Acipenseriformes</taxon>
        <taxon>Acipenseridae</taxon>
        <taxon>Acipenser</taxon>
    </lineage>
</organism>
<dbReference type="GO" id="GO:0016020">
    <property type="term" value="C:membrane"/>
    <property type="evidence" value="ECO:0007669"/>
    <property type="project" value="InterPro"/>
</dbReference>
<evidence type="ECO:0000256" key="1">
    <source>
        <dbReference type="SAM" id="MobiDB-lite"/>
    </source>
</evidence>
<dbReference type="Pfam" id="PF06663">
    <property type="entry name" value="CNK2_3_dom"/>
    <property type="match status" value="1"/>
</dbReference>
<dbReference type="Pfam" id="PF00169">
    <property type="entry name" value="PH"/>
    <property type="match status" value="1"/>
</dbReference>
<evidence type="ECO:0000313" key="4">
    <source>
        <dbReference type="Proteomes" id="UP000289886"/>
    </source>
</evidence>
<proteinExistence type="predicted"/>
<dbReference type="SUPFAM" id="SSF50729">
    <property type="entry name" value="PH domain-like"/>
    <property type="match status" value="1"/>
</dbReference>
<gene>
    <name evidence="3" type="ORF">EOD39_14505</name>
</gene>
<dbReference type="Gene3D" id="2.30.29.30">
    <property type="entry name" value="Pleckstrin-homology domain (PH domain)/Phosphotyrosine-binding domain (PTB)"/>
    <property type="match status" value="1"/>
</dbReference>
<dbReference type="PROSITE" id="PS50003">
    <property type="entry name" value="PH_DOMAIN"/>
    <property type="match status" value="1"/>
</dbReference>
<feature type="region of interest" description="Disordered" evidence="1">
    <location>
        <begin position="353"/>
        <end position="380"/>
    </location>
</feature>
<dbReference type="InterPro" id="IPR011993">
    <property type="entry name" value="PH-like_dom_sf"/>
</dbReference>
<dbReference type="GO" id="GO:0005737">
    <property type="term" value="C:cytoplasm"/>
    <property type="evidence" value="ECO:0007669"/>
    <property type="project" value="InterPro"/>
</dbReference>
<evidence type="ECO:0000259" key="2">
    <source>
        <dbReference type="PROSITE" id="PS50003"/>
    </source>
</evidence>
<name>A0A662YKT4_ACIRT</name>
<feature type="region of interest" description="Disordered" evidence="1">
    <location>
        <begin position="316"/>
        <end position="340"/>
    </location>
</feature>
<feature type="compositionally biased region" description="Polar residues" evidence="1">
    <location>
        <begin position="267"/>
        <end position="278"/>
    </location>
</feature>
<dbReference type="InterPro" id="IPR051566">
    <property type="entry name" value="CNKSR"/>
</dbReference>
<dbReference type="PANTHER" id="PTHR12844:SF17">
    <property type="entry name" value="CONNECTOR ENHANCER OF KINASE SUPPRESSOR OF RAS 3"/>
    <property type="match status" value="1"/>
</dbReference>
<feature type="domain" description="PH" evidence="2">
    <location>
        <begin position="108"/>
        <end position="146"/>
    </location>
</feature>
<dbReference type="Proteomes" id="UP000289886">
    <property type="component" value="Unassembled WGS sequence"/>
</dbReference>
<dbReference type="PANTHER" id="PTHR12844">
    <property type="entry name" value="CONNECTOR ENCHANCER OF KINASE SUPPRESSOR OF RAS"/>
    <property type="match status" value="1"/>
</dbReference>
<dbReference type="GO" id="GO:0009966">
    <property type="term" value="P:regulation of signal transduction"/>
    <property type="evidence" value="ECO:0007669"/>
    <property type="project" value="InterPro"/>
</dbReference>
<dbReference type="InterPro" id="IPR010599">
    <property type="entry name" value="CNK2/3_dom"/>
</dbReference>
<feature type="region of interest" description="Disordered" evidence="1">
    <location>
        <begin position="221"/>
        <end position="278"/>
    </location>
</feature>
<dbReference type="AlphaFoldDB" id="A0A662YKT4"/>
<evidence type="ECO:0000313" key="3">
    <source>
        <dbReference type="EMBL" id="RXM97380.1"/>
    </source>
</evidence>
<accession>A0A662YKT4</accession>
<reference evidence="3 4" key="1">
    <citation type="submission" date="2019-01" db="EMBL/GenBank/DDBJ databases">
        <title>Draft Genome and Complete Hox-Cluster Characterization of the Sterlet Sturgeon (Acipenser ruthenus).</title>
        <authorList>
            <person name="Wei Q."/>
        </authorList>
    </citation>
    <scope>NUCLEOTIDE SEQUENCE [LARGE SCALE GENOMIC DNA]</scope>
    <source>
        <strain evidence="3">WHYD16114868_AA</strain>
        <tissue evidence="3">Blood</tissue>
    </source>
</reference>
<dbReference type="EMBL" id="SCEB01001119">
    <property type="protein sequence ID" value="RXM97380.1"/>
    <property type="molecule type" value="Genomic_DNA"/>
</dbReference>
<comment type="caution">
    <text evidence="3">The sequence shown here is derived from an EMBL/GenBank/DDBJ whole genome shotgun (WGS) entry which is preliminary data.</text>
</comment>
<feature type="compositionally biased region" description="Polar residues" evidence="1">
    <location>
        <begin position="331"/>
        <end position="340"/>
    </location>
</feature>
<sequence>MSNERIPTIIEESPSMQQLHRSVTERNFMRGVDHIRGSRYFVSAGLHSSATIPYQEETARKTPVTPPTKTTAAEPSLLVSLRNKSKKRSRGDGVTMSRRRISCKELGQVDCQGWLYRKRETKGFIGIKWKKYWFVLKRTSLYWYSSHTFTHHCKVHFSLVATHAHSSVRWLKKLKKGLASIRCEPPAEGKDFRTGRMSIRSERPGQCGLVKKAVSQDCWSESDHEESHLTADTPPPPYSMDSAVKPEETLPPPYSSTPPGAAPGLNASPSSTLTSQGSDASVSKAVCEDRQSWLDISNSSQASSAGQSLTCSLQIHSKHPQPDSSDPAGDSSLNPISGSRDSIHEELLNPTSCADPEKEVSLPGSVESVPESASSDEMEKLYKSLEQASLSPIGERKPSTRKEFRKSFIKRCKNQAVNDKLHQIRTLNSTLKAREDDLMTIAQVLEKPSLTAQEYREWKAINLLLLQEICQNYQPHTEGEPKAPDPASTPASN</sequence>
<dbReference type="InterPro" id="IPR001849">
    <property type="entry name" value="PH_domain"/>
</dbReference>
<protein>
    <submittedName>
        <fullName evidence="3">Interactor protein for cytohesin exchange factors 1</fullName>
    </submittedName>
</protein>